<evidence type="ECO:0000313" key="2">
    <source>
        <dbReference type="EMBL" id="NXL90042.1"/>
    </source>
</evidence>
<gene>
    <name evidence="2" type="primary">Crocc_1</name>
    <name evidence="2" type="ORF">ALELAT_R15192</name>
</gene>
<evidence type="ECO:0000313" key="3">
    <source>
        <dbReference type="Proteomes" id="UP000562322"/>
    </source>
</evidence>
<keyword evidence="3" id="KW-1185">Reference proteome</keyword>
<dbReference type="OrthoDB" id="3549872at2759"/>
<feature type="compositionally biased region" description="Low complexity" evidence="1">
    <location>
        <begin position="21"/>
        <end position="30"/>
    </location>
</feature>
<reference evidence="2 3" key="1">
    <citation type="submission" date="2019-09" db="EMBL/GenBank/DDBJ databases">
        <title>Bird 10,000 Genomes (B10K) Project - Family phase.</title>
        <authorList>
            <person name="Zhang G."/>
        </authorList>
    </citation>
    <scope>NUCLEOTIDE SEQUENCE [LARGE SCALE GENOMIC DNA]</scope>
    <source>
        <strain evidence="2">B10K-DU-001-39</strain>
        <tissue evidence="2">Muscle</tissue>
    </source>
</reference>
<feature type="region of interest" description="Disordered" evidence="1">
    <location>
        <begin position="10"/>
        <end position="40"/>
    </location>
</feature>
<dbReference type="AlphaFoldDB" id="A0A7L0WIN6"/>
<evidence type="ECO:0000256" key="1">
    <source>
        <dbReference type="SAM" id="MobiDB-lite"/>
    </source>
</evidence>
<accession>A0A7L0WIN6</accession>
<feature type="non-terminal residue" evidence="2">
    <location>
        <position position="131"/>
    </location>
</feature>
<proteinExistence type="predicted"/>
<dbReference type="EMBL" id="VXAV01006653">
    <property type="protein sequence ID" value="NXL90042.1"/>
    <property type="molecule type" value="Genomic_DNA"/>
</dbReference>
<comment type="caution">
    <text evidence="2">The sequence shown here is derived from an EMBL/GenBank/DDBJ whole genome shotgun (WGS) entry which is preliminary data.</text>
</comment>
<organism evidence="2 3">
    <name type="scientific">Alectura lathami</name>
    <name type="common">Australian brush turkey</name>
    <dbReference type="NCBI Taxonomy" id="81907"/>
    <lineage>
        <taxon>Eukaryota</taxon>
        <taxon>Metazoa</taxon>
        <taxon>Chordata</taxon>
        <taxon>Craniata</taxon>
        <taxon>Vertebrata</taxon>
        <taxon>Euteleostomi</taxon>
        <taxon>Archelosauria</taxon>
        <taxon>Archosauria</taxon>
        <taxon>Dinosauria</taxon>
        <taxon>Saurischia</taxon>
        <taxon>Theropoda</taxon>
        <taxon>Coelurosauria</taxon>
        <taxon>Aves</taxon>
        <taxon>Neognathae</taxon>
        <taxon>Galloanserae</taxon>
        <taxon>Galliformes</taxon>
        <taxon>Megapodiidae</taxon>
        <taxon>Alectura</taxon>
    </lineage>
</organism>
<feature type="non-terminal residue" evidence="2">
    <location>
        <position position="1"/>
    </location>
</feature>
<sequence>LAGLQQRLAEATAELERQRQEAAGWQPQEQEGGGTGTPQALLCPQHLTSELHTLRAQVEAATEAHERKANVLCEEVAAAAQVRDSALRDAEEARAQLELVVEAQAVGQWALLEAQREARESQEEREEQRRL</sequence>
<protein>
    <submittedName>
        <fullName evidence="2">CROCC protein</fullName>
    </submittedName>
</protein>
<dbReference type="Proteomes" id="UP000562322">
    <property type="component" value="Unassembled WGS sequence"/>
</dbReference>
<name>A0A7L0WIN6_ALELA</name>